<feature type="transmembrane region" description="Helical" evidence="1">
    <location>
        <begin position="125"/>
        <end position="147"/>
    </location>
</feature>
<feature type="transmembrane region" description="Helical" evidence="1">
    <location>
        <begin position="194"/>
        <end position="213"/>
    </location>
</feature>
<sequence length="422" mass="45372">MRRALLIEIRRSSLRWCVPVFTCFQLAMLFGKSEQWEYAWSETSAAITVATGISVPLIAAAAAWEGTRWHRSGDVSVFHHHTRFAGAGYVLQLLATLCLVTVPFVVTTVAAWISAAAVSGPGLLWPGYLLFALAVQWAAAGLGLAAGRIVASRLVVPAVAMTFMVPLILLPGGHPFALFSLFGGASMVLLPQAVAARVLIAVAALVLGLAAIGRHRDVSVGAWRGWTIMAASATAIVIAVQIMASGGPILTPRAADGIDPLCTDTEIEICVWPDQAGFLPELTQYAHRLEELSSFAEVPARYTADGLDSADDDATFSLASATGSWMRVTDLAFWIDVNEYPEQCDPDAELDTETWNREGDQLAVWYSYWIFGGPPPPGNGGGIPYDREAMAELIAQPVEAQFAWAQATRERVLSARPCGEWD</sequence>
<dbReference type="InParanoid" id="A0A543AYG2"/>
<feature type="transmembrane region" description="Helical" evidence="1">
    <location>
        <begin position="225"/>
        <end position="244"/>
    </location>
</feature>
<feature type="transmembrane region" description="Helical" evidence="1">
    <location>
        <begin position="154"/>
        <end position="174"/>
    </location>
</feature>
<proteinExistence type="predicted"/>
<protein>
    <submittedName>
        <fullName evidence="2">Uncharacterized protein</fullName>
    </submittedName>
</protein>
<dbReference type="AlphaFoldDB" id="A0A543AYG2"/>
<gene>
    <name evidence="2" type="ORF">FB566_3184</name>
</gene>
<name>A0A543AYG2_9ACTN</name>
<evidence type="ECO:0000256" key="1">
    <source>
        <dbReference type="SAM" id="Phobius"/>
    </source>
</evidence>
<dbReference type="OrthoDB" id="3267731at2"/>
<reference evidence="2 3" key="1">
    <citation type="submission" date="2019-06" db="EMBL/GenBank/DDBJ databases">
        <title>Sequencing the genomes of 1000 actinobacteria strains.</title>
        <authorList>
            <person name="Klenk H.-P."/>
        </authorList>
    </citation>
    <scope>NUCLEOTIDE SEQUENCE [LARGE SCALE GENOMIC DNA]</scope>
    <source>
        <strain evidence="2 3">DSM 45928</strain>
    </source>
</reference>
<feature type="transmembrane region" description="Helical" evidence="1">
    <location>
        <begin position="43"/>
        <end position="64"/>
    </location>
</feature>
<organism evidence="2 3">
    <name type="scientific">Stackebrandtia endophytica</name>
    <dbReference type="NCBI Taxonomy" id="1496996"/>
    <lineage>
        <taxon>Bacteria</taxon>
        <taxon>Bacillati</taxon>
        <taxon>Actinomycetota</taxon>
        <taxon>Actinomycetes</taxon>
        <taxon>Glycomycetales</taxon>
        <taxon>Glycomycetaceae</taxon>
        <taxon>Stackebrandtia</taxon>
    </lineage>
</organism>
<dbReference type="RefSeq" id="WP_142040788.1">
    <property type="nucleotide sequence ID" value="NZ_JBHTGS010000001.1"/>
</dbReference>
<keyword evidence="3" id="KW-1185">Reference proteome</keyword>
<feature type="transmembrane region" description="Helical" evidence="1">
    <location>
        <begin position="84"/>
        <end position="113"/>
    </location>
</feature>
<evidence type="ECO:0000313" key="2">
    <source>
        <dbReference type="EMBL" id="TQL77624.1"/>
    </source>
</evidence>
<accession>A0A543AYG2</accession>
<keyword evidence="1" id="KW-0812">Transmembrane</keyword>
<dbReference type="EMBL" id="VFOW01000001">
    <property type="protein sequence ID" value="TQL77624.1"/>
    <property type="molecule type" value="Genomic_DNA"/>
</dbReference>
<feature type="transmembrane region" description="Helical" evidence="1">
    <location>
        <begin position="12"/>
        <end position="31"/>
    </location>
</feature>
<keyword evidence="1" id="KW-0472">Membrane</keyword>
<comment type="caution">
    <text evidence="2">The sequence shown here is derived from an EMBL/GenBank/DDBJ whole genome shotgun (WGS) entry which is preliminary data.</text>
</comment>
<evidence type="ECO:0000313" key="3">
    <source>
        <dbReference type="Proteomes" id="UP000317043"/>
    </source>
</evidence>
<keyword evidence="1" id="KW-1133">Transmembrane helix</keyword>
<dbReference type="Proteomes" id="UP000317043">
    <property type="component" value="Unassembled WGS sequence"/>
</dbReference>